<dbReference type="Gene3D" id="3.10.129.10">
    <property type="entry name" value="Hotdog Thioesterase"/>
    <property type="match status" value="1"/>
</dbReference>
<comment type="caution">
    <text evidence="2">The sequence shown here is derived from an EMBL/GenBank/DDBJ whole genome shotgun (WGS) entry which is preliminary data.</text>
</comment>
<dbReference type="CDD" id="cd03454">
    <property type="entry name" value="YdeM"/>
    <property type="match status" value="1"/>
</dbReference>
<dbReference type="SUPFAM" id="SSF54637">
    <property type="entry name" value="Thioesterase/thiol ester dehydrase-isomerase"/>
    <property type="match status" value="1"/>
</dbReference>
<dbReference type="Pfam" id="PF01575">
    <property type="entry name" value="MaoC_dehydratas"/>
    <property type="match status" value="1"/>
</dbReference>
<dbReference type="PANTHER" id="PTHR43664:SF1">
    <property type="entry name" value="BETA-METHYLMALYL-COA DEHYDRATASE"/>
    <property type="match status" value="1"/>
</dbReference>
<evidence type="ECO:0000313" key="2">
    <source>
        <dbReference type="EMBL" id="NDW03553.1"/>
    </source>
</evidence>
<dbReference type="RefSeq" id="WP_163461173.1">
    <property type="nucleotide sequence ID" value="NZ_JAAAMG010000002.1"/>
</dbReference>
<dbReference type="InterPro" id="IPR002539">
    <property type="entry name" value="MaoC-like_dom"/>
</dbReference>
<dbReference type="InterPro" id="IPR029069">
    <property type="entry name" value="HotDog_dom_sf"/>
</dbReference>
<accession>A0A6N9SWV2</accession>
<evidence type="ECO:0000259" key="1">
    <source>
        <dbReference type="Pfam" id="PF01575"/>
    </source>
</evidence>
<protein>
    <submittedName>
        <fullName evidence="2">Dehydratase</fullName>
    </submittedName>
</protein>
<reference evidence="2 3" key="1">
    <citation type="submission" date="2020-01" db="EMBL/GenBank/DDBJ databases">
        <title>Jiella pacifica sp. nov.</title>
        <authorList>
            <person name="Xue Z."/>
            <person name="Zhu S."/>
            <person name="Chen J."/>
            <person name="Yang J."/>
        </authorList>
    </citation>
    <scope>NUCLEOTIDE SEQUENCE [LARGE SCALE GENOMIC DNA]</scope>
    <source>
        <strain evidence="2 3">40Bstr34</strain>
    </source>
</reference>
<dbReference type="InterPro" id="IPR052342">
    <property type="entry name" value="MCH/BMMD"/>
</dbReference>
<keyword evidence="3" id="KW-1185">Reference proteome</keyword>
<organism evidence="2 3">
    <name type="scientific">Jiella pacifica</name>
    <dbReference type="NCBI Taxonomy" id="2696469"/>
    <lineage>
        <taxon>Bacteria</taxon>
        <taxon>Pseudomonadati</taxon>
        <taxon>Pseudomonadota</taxon>
        <taxon>Alphaproteobacteria</taxon>
        <taxon>Hyphomicrobiales</taxon>
        <taxon>Aurantimonadaceae</taxon>
        <taxon>Jiella</taxon>
    </lineage>
</organism>
<dbReference type="EMBL" id="JAAAMG010000002">
    <property type="protein sequence ID" value="NDW03553.1"/>
    <property type="molecule type" value="Genomic_DNA"/>
</dbReference>
<proteinExistence type="predicted"/>
<dbReference type="PANTHER" id="PTHR43664">
    <property type="entry name" value="MONOAMINE OXIDASE-RELATED"/>
    <property type="match status" value="1"/>
</dbReference>
<name>A0A6N9SWV2_9HYPH</name>
<feature type="domain" description="MaoC-like" evidence="1">
    <location>
        <begin position="22"/>
        <end position="122"/>
    </location>
</feature>
<evidence type="ECO:0000313" key="3">
    <source>
        <dbReference type="Proteomes" id="UP000469011"/>
    </source>
</evidence>
<sequence>MRFWDTFVVGEPIALGSHRFLAEDIIRFAEKYDPQVFHLDPEAAKNSVLGGLCASGWHTAAACMRLNVEYRYGRLKEWVEAGHTAPKIGPSPGFRNMRWPKPVYAGDTVTFTQTVTDKRVSETRPGWGILSFTTLGVNQNGAEVFAFDGAAFQGTD</sequence>
<dbReference type="Proteomes" id="UP000469011">
    <property type="component" value="Unassembled WGS sequence"/>
</dbReference>
<gene>
    <name evidence="2" type="ORF">GTK09_03860</name>
</gene>
<dbReference type="AlphaFoldDB" id="A0A6N9SWV2"/>